<dbReference type="Proteomes" id="UP001500298">
    <property type="component" value="Unassembled WGS sequence"/>
</dbReference>
<evidence type="ECO:0000313" key="2">
    <source>
        <dbReference type="Proteomes" id="UP001500298"/>
    </source>
</evidence>
<sequence length="136" mass="15787">MKRTFDNDYLTLEVDEQHKILHYTWKLASEELTEDTYLVEANRILNTFLSKGCRRIIGDDTNSRVIISPELQQEVITNILSMVEGKLEKFAHVASEDIFVNVSVKQMFEDNTALGGDFEELYFDSVAKAKKWVYEN</sequence>
<dbReference type="EMBL" id="BAABJX010000026">
    <property type="protein sequence ID" value="GAA4832383.1"/>
    <property type="molecule type" value="Genomic_DNA"/>
</dbReference>
<reference evidence="2" key="1">
    <citation type="journal article" date="2019" name="Int. J. Syst. Evol. Microbiol.">
        <title>The Global Catalogue of Microorganisms (GCM) 10K type strain sequencing project: providing services to taxonomists for standard genome sequencing and annotation.</title>
        <authorList>
            <consortium name="The Broad Institute Genomics Platform"/>
            <consortium name="The Broad Institute Genome Sequencing Center for Infectious Disease"/>
            <person name="Wu L."/>
            <person name="Ma J."/>
        </authorList>
    </citation>
    <scope>NUCLEOTIDE SEQUENCE [LARGE SCALE GENOMIC DNA]</scope>
    <source>
        <strain evidence="2">JCM 18326</strain>
    </source>
</reference>
<keyword evidence="2" id="KW-1185">Reference proteome</keyword>
<dbReference type="RefSeq" id="WP_345370932.1">
    <property type="nucleotide sequence ID" value="NZ_BAABJX010000026.1"/>
</dbReference>
<evidence type="ECO:0000313" key="1">
    <source>
        <dbReference type="EMBL" id="GAA4832383.1"/>
    </source>
</evidence>
<organism evidence="1 2">
    <name type="scientific">Algivirga pacifica</name>
    <dbReference type="NCBI Taxonomy" id="1162670"/>
    <lineage>
        <taxon>Bacteria</taxon>
        <taxon>Pseudomonadati</taxon>
        <taxon>Bacteroidota</taxon>
        <taxon>Cytophagia</taxon>
        <taxon>Cytophagales</taxon>
        <taxon>Flammeovirgaceae</taxon>
        <taxon>Algivirga</taxon>
    </lineage>
</organism>
<name>A0ABP9D866_9BACT</name>
<gene>
    <name evidence="1" type="ORF">GCM10023331_16970</name>
</gene>
<comment type="caution">
    <text evidence="1">The sequence shown here is derived from an EMBL/GenBank/DDBJ whole genome shotgun (WGS) entry which is preliminary data.</text>
</comment>
<proteinExistence type="predicted"/>
<accession>A0ABP9D866</accession>
<protein>
    <recommendedName>
        <fullName evidence="3">STAS/SEC14 domain-containing protein</fullName>
    </recommendedName>
</protein>
<evidence type="ECO:0008006" key="3">
    <source>
        <dbReference type="Google" id="ProtNLM"/>
    </source>
</evidence>